<dbReference type="KEGG" id="gsn:YC6258_01982"/>
<dbReference type="GO" id="GO:0005524">
    <property type="term" value="F:ATP binding"/>
    <property type="evidence" value="ECO:0007669"/>
    <property type="project" value="UniProtKB-UniRule"/>
</dbReference>
<evidence type="ECO:0000313" key="15">
    <source>
        <dbReference type="Proteomes" id="UP000032266"/>
    </source>
</evidence>
<keyword evidence="4 11" id="KW-0808">Transferase</keyword>
<dbReference type="InterPro" id="IPR049962">
    <property type="entry name" value="THUMP_ThiI"/>
</dbReference>
<dbReference type="CDD" id="cd01712">
    <property type="entry name" value="PPase_ThiI"/>
    <property type="match status" value="1"/>
</dbReference>
<dbReference type="PROSITE" id="PS50206">
    <property type="entry name" value="RHODANESE_3"/>
    <property type="match status" value="1"/>
</dbReference>
<dbReference type="InterPro" id="IPR054173">
    <property type="entry name" value="ThiI_fer"/>
</dbReference>
<dbReference type="Gene3D" id="3.30.2130.30">
    <property type="match status" value="1"/>
</dbReference>
<comment type="subcellular location">
    <subcellularLocation>
        <location evidence="1 11">Cytoplasm</location>
    </subcellularLocation>
</comment>
<dbReference type="InterPro" id="IPR014729">
    <property type="entry name" value="Rossmann-like_a/b/a_fold"/>
</dbReference>
<dbReference type="Pfam" id="PF22025">
    <property type="entry name" value="ThiI_fer"/>
    <property type="match status" value="1"/>
</dbReference>
<reference evidence="14 15" key="1">
    <citation type="submission" date="2014-01" db="EMBL/GenBank/DDBJ databases">
        <title>Full genme sequencing of cellulolytic bacterium Gynuella sunshinyii YC6258T gen. nov., sp. nov.</title>
        <authorList>
            <person name="Khan H."/>
            <person name="Chung E.J."/>
            <person name="Chung Y.R."/>
        </authorList>
    </citation>
    <scope>NUCLEOTIDE SEQUENCE [LARGE SCALE GENOMIC DNA]</scope>
    <source>
        <strain evidence="14 15">YC6258</strain>
    </source>
</reference>
<dbReference type="GO" id="GO:0004810">
    <property type="term" value="F:CCA tRNA nucleotidyltransferase activity"/>
    <property type="evidence" value="ECO:0007669"/>
    <property type="project" value="InterPro"/>
</dbReference>
<evidence type="ECO:0000256" key="9">
    <source>
        <dbReference type="ARBA" id="ARBA00023157"/>
    </source>
</evidence>
<dbReference type="GO" id="GO:0140741">
    <property type="term" value="F:tRNA-uracil-4 sulfurtransferase activity"/>
    <property type="evidence" value="ECO:0007669"/>
    <property type="project" value="UniProtKB-EC"/>
</dbReference>
<dbReference type="GO" id="GO:0052837">
    <property type="term" value="P:thiazole biosynthetic process"/>
    <property type="evidence" value="ECO:0007669"/>
    <property type="project" value="InterPro"/>
</dbReference>
<dbReference type="HOGENOM" id="CLU_037952_4_1_6"/>
<dbReference type="InterPro" id="IPR020536">
    <property type="entry name" value="ThiI_AANH"/>
</dbReference>
<dbReference type="GO" id="GO:0005829">
    <property type="term" value="C:cytosol"/>
    <property type="evidence" value="ECO:0007669"/>
    <property type="project" value="TreeGrafter"/>
</dbReference>
<dbReference type="InterPro" id="IPR036873">
    <property type="entry name" value="Rhodanese-like_dom_sf"/>
</dbReference>
<dbReference type="GO" id="GO:0009229">
    <property type="term" value="P:thiamine diphosphate biosynthetic process"/>
    <property type="evidence" value="ECO:0007669"/>
    <property type="project" value="UniProtKB-UniRule"/>
</dbReference>
<keyword evidence="3 11" id="KW-0820">tRNA-binding</keyword>
<dbReference type="PANTHER" id="PTHR43209">
    <property type="entry name" value="TRNA SULFURTRANSFERASE"/>
    <property type="match status" value="1"/>
</dbReference>
<dbReference type="InterPro" id="IPR001763">
    <property type="entry name" value="Rhodanese-like_dom"/>
</dbReference>
<evidence type="ECO:0000259" key="12">
    <source>
        <dbReference type="PROSITE" id="PS50206"/>
    </source>
</evidence>
<dbReference type="UniPathway" id="UPA00060"/>
<accession>A0A0C5VID4</accession>
<dbReference type="OrthoDB" id="9773948at2"/>
<dbReference type="RefSeq" id="WP_044616642.1">
    <property type="nucleotide sequence ID" value="NZ_CP007142.1"/>
</dbReference>
<evidence type="ECO:0000256" key="11">
    <source>
        <dbReference type="HAMAP-Rule" id="MF_00021"/>
    </source>
</evidence>
<dbReference type="PROSITE" id="PS51165">
    <property type="entry name" value="THUMP"/>
    <property type="match status" value="1"/>
</dbReference>
<evidence type="ECO:0000256" key="6">
    <source>
        <dbReference type="ARBA" id="ARBA00022840"/>
    </source>
</evidence>
<comment type="function">
    <text evidence="11">Catalyzes the ATP-dependent transfer of a sulfur to tRNA to produce 4-thiouridine in position 8 of tRNAs, which functions as a near-UV photosensor. Also catalyzes the transfer of sulfur to the sulfur carrier protein ThiS, forming ThiS-thiocarboxylate. This is a step in the synthesis of thiazole, in the thiamine biosynthesis pathway. The sulfur is donated as persulfide by IscS.</text>
</comment>
<protein>
    <recommendedName>
        <fullName evidence="11">tRNA sulfurtransferase</fullName>
        <ecNumber evidence="11">2.8.1.4</ecNumber>
    </recommendedName>
    <alternativeName>
        <fullName evidence="11">Sulfur carrier protein ThiS sulfurtransferase</fullName>
    </alternativeName>
    <alternativeName>
        <fullName evidence="11">Thiamine biosynthesis protein ThiI</fullName>
    </alternativeName>
    <alternativeName>
        <fullName evidence="11">tRNA 4-thiouridine synthase</fullName>
    </alternativeName>
</protein>
<dbReference type="GO" id="GO:0009228">
    <property type="term" value="P:thiamine biosynthetic process"/>
    <property type="evidence" value="ECO:0007669"/>
    <property type="project" value="UniProtKB-KW"/>
</dbReference>
<keyword evidence="9" id="KW-1015">Disulfide bond</keyword>
<keyword evidence="8 11" id="KW-0784">Thiamine biosynthesis</keyword>
<feature type="domain" description="THUMP" evidence="13">
    <location>
        <begin position="64"/>
        <end position="168"/>
    </location>
</feature>
<dbReference type="GO" id="GO:0000049">
    <property type="term" value="F:tRNA binding"/>
    <property type="evidence" value="ECO:0007669"/>
    <property type="project" value="UniProtKB-UniRule"/>
</dbReference>
<dbReference type="CDD" id="cd11716">
    <property type="entry name" value="THUMP_ThiI"/>
    <property type="match status" value="1"/>
</dbReference>
<evidence type="ECO:0000256" key="4">
    <source>
        <dbReference type="ARBA" id="ARBA00022679"/>
    </source>
</evidence>
<dbReference type="InterPro" id="IPR003720">
    <property type="entry name" value="tRNA_STrfase"/>
</dbReference>
<evidence type="ECO:0000256" key="10">
    <source>
        <dbReference type="ARBA" id="ARBA00023284"/>
    </source>
</evidence>
<dbReference type="CDD" id="cd00158">
    <property type="entry name" value="RHOD"/>
    <property type="match status" value="1"/>
</dbReference>
<evidence type="ECO:0000256" key="3">
    <source>
        <dbReference type="ARBA" id="ARBA00022555"/>
    </source>
</evidence>
<dbReference type="NCBIfam" id="TIGR04271">
    <property type="entry name" value="ThiI_C_thiazole"/>
    <property type="match status" value="1"/>
</dbReference>
<keyword evidence="2 11" id="KW-0963">Cytoplasm</keyword>
<dbReference type="Gene3D" id="3.40.50.620">
    <property type="entry name" value="HUPs"/>
    <property type="match status" value="1"/>
</dbReference>
<dbReference type="InterPro" id="IPR050102">
    <property type="entry name" value="tRNA_sulfurtransferase_ThiI"/>
</dbReference>
<evidence type="ECO:0000256" key="1">
    <source>
        <dbReference type="ARBA" id="ARBA00004496"/>
    </source>
</evidence>
<evidence type="ECO:0000256" key="2">
    <source>
        <dbReference type="ARBA" id="ARBA00022490"/>
    </source>
</evidence>
<dbReference type="InterPro" id="IPR049961">
    <property type="entry name" value="ThiI_N"/>
</dbReference>
<name>A0A0C5VID4_9GAMM</name>
<feature type="domain" description="Rhodanese" evidence="12">
    <location>
        <begin position="406"/>
        <end position="484"/>
    </location>
</feature>
<comment type="pathway">
    <text evidence="11">Cofactor biosynthesis; thiamine diphosphate biosynthesis.</text>
</comment>
<keyword evidence="10" id="KW-0676">Redox-active center</keyword>
<dbReference type="NCBIfam" id="TIGR00342">
    <property type="entry name" value="tRNA uracil 4-sulfurtransferase ThiI"/>
    <property type="match status" value="1"/>
</dbReference>
<evidence type="ECO:0000313" key="14">
    <source>
        <dbReference type="EMBL" id="AJQ94026.1"/>
    </source>
</evidence>
<dbReference type="HAMAP" id="MF_00021">
    <property type="entry name" value="ThiI"/>
    <property type="match status" value="1"/>
</dbReference>
<keyword evidence="15" id="KW-1185">Reference proteome</keyword>
<dbReference type="Pfam" id="PF00581">
    <property type="entry name" value="Rhodanese"/>
    <property type="match status" value="1"/>
</dbReference>
<feature type="binding site" evidence="11">
    <location>
        <position position="290"/>
    </location>
    <ligand>
        <name>ATP</name>
        <dbReference type="ChEBI" id="CHEBI:30616"/>
    </ligand>
</feature>
<organism evidence="14 15">
    <name type="scientific">Gynuella sunshinyii YC6258</name>
    <dbReference type="NCBI Taxonomy" id="1445510"/>
    <lineage>
        <taxon>Bacteria</taxon>
        <taxon>Pseudomonadati</taxon>
        <taxon>Pseudomonadota</taxon>
        <taxon>Gammaproteobacteria</taxon>
        <taxon>Oceanospirillales</taxon>
        <taxon>Saccharospirillaceae</taxon>
        <taxon>Gynuella</taxon>
    </lineage>
</organism>
<keyword evidence="5 11" id="KW-0547">Nucleotide-binding</keyword>
<dbReference type="Proteomes" id="UP000032266">
    <property type="component" value="Chromosome"/>
</dbReference>
<comment type="caution">
    <text evidence="11">Lacks conserved residue(s) required for the propagation of feature annotation.</text>
</comment>
<proteinExistence type="inferred from homology"/>
<dbReference type="GO" id="GO:0002937">
    <property type="term" value="P:tRNA 4-thiouridine biosynthesis"/>
    <property type="evidence" value="ECO:0007669"/>
    <property type="project" value="TreeGrafter"/>
</dbReference>
<dbReference type="PANTHER" id="PTHR43209:SF1">
    <property type="entry name" value="TRNA SULFURTRANSFERASE"/>
    <property type="match status" value="1"/>
</dbReference>
<dbReference type="PATRIC" id="fig|1445510.3.peg.1939"/>
<dbReference type="AlphaFoldDB" id="A0A0C5VID4"/>
<dbReference type="Pfam" id="PF02926">
    <property type="entry name" value="THUMP"/>
    <property type="match status" value="1"/>
</dbReference>
<feature type="binding site" evidence="11">
    <location>
        <position position="299"/>
    </location>
    <ligand>
        <name>ATP</name>
        <dbReference type="ChEBI" id="CHEBI:30616"/>
    </ligand>
</feature>
<dbReference type="Pfam" id="PF02568">
    <property type="entry name" value="ThiI"/>
    <property type="match status" value="1"/>
</dbReference>
<dbReference type="EC" id="2.8.1.4" evidence="11"/>
<comment type="catalytic activity">
    <reaction evidence="11">
        <text>[ThiS sulfur-carrier protein]-C-terminal Gly-Gly-AMP + S-sulfanyl-L-cysteinyl-[cysteine desulfurase] + AH2 = [ThiS sulfur-carrier protein]-C-terminal-Gly-aminoethanethioate + L-cysteinyl-[cysteine desulfurase] + A + AMP + 2 H(+)</text>
        <dbReference type="Rhea" id="RHEA:43340"/>
        <dbReference type="Rhea" id="RHEA-COMP:12157"/>
        <dbReference type="Rhea" id="RHEA-COMP:12158"/>
        <dbReference type="Rhea" id="RHEA-COMP:12910"/>
        <dbReference type="Rhea" id="RHEA-COMP:19908"/>
        <dbReference type="ChEBI" id="CHEBI:13193"/>
        <dbReference type="ChEBI" id="CHEBI:15378"/>
        <dbReference type="ChEBI" id="CHEBI:17499"/>
        <dbReference type="ChEBI" id="CHEBI:29950"/>
        <dbReference type="ChEBI" id="CHEBI:61963"/>
        <dbReference type="ChEBI" id="CHEBI:90618"/>
        <dbReference type="ChEBI" id="CHEBI:232372"/>
        <dbReference type="ChEBI" id="CHEBI:456215"/>
    </reaction>
</comment>
<dbReference type="SMART" id="SM00981">
    <property type="entry name" value="THUMP"/>
    <property type="match status" value="1"/>
</dbReference>
<evidence type="ECO:0000256" key="7">
    <source>
        <dbReference type="ARBA" id="ARBA00022884"/>
    </source>
</evidence>
<comment type="catalytic activity">
    <reaction evidence="11">
        <text>[ThiI sulfur-carrier protein]-S-sulfanyl-L-cysteine + a uridine in tRNA + 2 reduced [2Fe-2S]-[ferredoxin] + ATP + H(+) = [ThiI sulfur-carrier protein]-L-cysteine + a 4-thiouridine in tRNA + 2 oxidized [2Fe-2S]-[ferredoxin] + AMP + diphosphate</text>
        <dbReference type="Rhea" id="RHEA:24176"/>
        <dbReference type="Rhea" id="RHEA-COMP:10000"/>
        <dbReference type="Rhea" id="RHEA-COMP:10001"/>
        <dbReference type="Rhea" id="RHEA-COMP:13337"/>
        <dbReference type="Rhea" id="RHEA-COMP:13338"/>
        <dbReference type="Rhea" id="RHEA-COMP:13339"/>
        <dbReference type="Rhea" id="RHEA-COMP:13340"/>
        <dbReference type="ChEBI" id="CHEBI:15378"/>
        <dbReference type="ChEBI" id="CHEBI:29950"/>
        <dbReference type="ChEBI" id="CHEBI:30616"/>
        <dbReference type="ChEBI" id="CHEBI:33019"/>
        <dbReference type="ChEBI" id="CHEBI:33737"/>
        <dbReference type="ChEBI" id="CHEBI:33738"/>
        <dbReference type="ChEBI" id="CHEBI:61963"/>
        <dbReference type="ChEBI" id="CHEBI:65315"/>
        <dbReference type="ChEBI" id="CHEBI:136798"/>
        <dbReference type="ChEBI" id="CHEBI:456215"/>
        <dbReference type="EC" id="2.8.1.4"/>
    </reaction>
</comment>
<gene>
    <name evidence="11" type="primary">thiI</name>
    <name evidence="14" type="ORF">YC6258_01982</name>
</gene>
<sequence length="484" mass="54826">MKFIIKLAPEVTIKSKPVRKRFTQQLRQNIRNILQKIDTNVAVSGVWDNLFVQPSSQASQYQCDAIAESLACTPGIAHILQVESFQLQSLEDIFLKAKDLYREELKGKTFSVRVKRVGKHDFTSLDVERYVGGGLNQHTEAKGVKLNDPDIVIKIEIRDQDLFLVTRRINGLRGFPIGTQETTLTLLSGGFDSGVAAYQIMKRGIRTHFLFFNLGGSAHENGVKQVAEYIWRKFGSSHRVLFIAVPFEGVVAEILTKVDNSHMGVILKRMMYRAADQVAERFNLESFVTGEAIAQVSSQTMINLKVIEEVTDKLVFRPLVVSDKQEIIDQARRIGTAGFAETMPEYCGVISRKPTTRARLEKVLAEEQKFDFAVLDAALKNTVVRNIDELYVTNANDYKVPYRSNLSDDDILIDIRHPDEIDLKAPPKAINTLEIPFYRLRQAYPELDQSKSYVLYCDKGVMSKMQVLYLREQGFENVSVYGEG</sequence>
<dbReference type="STRING" id="1445510.YC6258_01982"/>
<keyword evidence="6 11" id="KW-0067">ATP-binding</keyword>
<evidence type="ECO:0000259" key="13">
    <source>
        <dbReference type="PROSITE" id="PS51165"/>
    </source>
</evidence>
<comment type="similarity">
    <text evidence="11">Belongs to the ThiI family.</text>
</comment>
<evidence type="ECO:0000256" key="5">
    <source>
        <dbReference type="ARBA" id="ARBA00022741"/>
    </source>
</evidence>
<dbReference type="EMBL" id="CP007142">
    <property type="protein sequence ID" value="AJQ94026.1"/>
    <property type="molecule type" value="Genomic_DNA"/>
</dbReference>
<feature type="active site" description="Cysteine persulfide intermediate" evidence="11">
    <location>
        <position position="457"/>
    </location>
</feature>
<dbReference type="SUPFAM" id="SSF52821">
    <property type="entry name" value="Rhodanese/Cell cycle control phosphatase"/>
    <property type="match status" value="1"/>
</dbReference>
<evidence type="ECO:0000256" key="8">
    <source>
        <dbReference type="ARBA" id="ARBA00022977"/>
    </source>
</evidence>
<dbReference type="InterPro" id="IPR004114">
    <property type="entry name" value="THUMP_dom"/>
</dbReference>
<dbReference type="SUPFAM" id="SSF143437">
    <property type="entry name" value="THUMP domain-like"/>
    <property type="match status" value="1"/>
</dbReference>
<dbReference type="Gene3D" id="3.40.250.10">
    <property type="entry name" value="Rhodanese-like domain"/>
    <property type="match status" value="1"/>
</dbReference>
<keyword evidence="7 11" id="KW-0694">RNA-binding</keyword>
<feature type="binding site" evidence="11">
    <location>
        <begin position="186"/>
        <end position="187"/>
    </location>
    <ligand>
        <name>ATP</name>
        <dbReference type="ChEBI" id="CHEBI:30616"/>
    </ligand>
</feature>
<dbReference type="SUPFAM" id="SSF52402">
    <property type="entry name" value="Adenine nucleotide alpha hydrolases-like"/>
    <property type="match status" value="1"/>
</dbReference>
<dbReference type="InterPro" id="IPR026340">
    <property type="entry name" value="THII_Thiazole_biosynth_dom"/>
</dbReference>
<feature type="binding site" evidence="11">
    <location>
        <position position="268"/>
    </location>
    <ligand>
        <name>ATP</name>
        <dbReference type="ChEBI" id="CHEBI:30616"/>
    </ligand>
</feature>